<dbReference type="SUPFAM" id="SSF51735">
    <property type="entry name" value="NAD(P)-binding Rossmann-fold domains"/>
    <property type="match status" value="1"/>
</dbReference>
<dbReference type="PRINTS" id="PR00081">
    <property type="entry name" value="GDHRDH"/>
</dbReference>
<keyword evidence="2" id="KW-0560">Oxidoreductase</keyword>
<dbReference type="Pfam" id="PF13561">
    <property type="entry name" value="adh_short_C2"/>
    <property type="match status" value="1"/>
</dbReference>
<evidence type="ECO:0008006" key="4">
    <source>
        <dbReference type="Google" id="ProtNLM"/>
    </source>
</evidence>
<reference evidence="3" key="1">
    <citation type="submission" date="2018-05" db="EMBL/GenBank/DDBJ databases">
        <authorList>
            <person name="Lanie J.A."/>
            <person name="Ng W.-L."/>
            <person name="Kazmierczak K.M."/>
            <person name="Andrzejewski T.M."/>
            <person name="Davidsen T.M."/>
            <person name="Wayne K.J."/>
            <person name="Tettelin H."/>
            <person name="Glass J.I."/>
            <person name="Rusch D."/>
            <person name="Podicherti R."/>
            <person name="Tsui H.-C.T."/>
            <person name="Winkler M.E."/>
        </authorList>
    </citation>
    <scope>NUCLEOTIDE SEQUENCE</scope>
</reference>
<dbReference type="PANTHER" id="PTHR43943">
    <property type="entry name" value="DEHYDROGENASE/REDUCTASE (SDR FAMILY) MEMBER 4"/>
    <property type="match status" value="1"/>
</dbReference>
<dbReference type="InterPro" id="IPR036291">
    <property type="entry name" value="NAD(P)-bd_dom_sf"/>
</dbReference>
<accession>A0A381PL60</accession>
<dbReference type="InterPro" id="IPR002347">
    <property type="entry name" value="SDR_fam"/>
</dbReference>
<evidence type="ECO:0000256" key="2">
    <source>
        <dbReference type="ARBA" id="ARBA00023002"/>
    </source>
</evidence>
<organism evidence="3">
    <name type="scientific">marine metagenome</name>
    <dbReference type="NCBI Taxonomy" id="408172"/>
    <lineage>
        <taxon>unclassified sequences</taxon>
        <taxon>metagenomes</taxon>
        <taxon>ecological metagenomes</taxon>
    </lineage>
</organism>
<proteinExistence type="inferred from homology"/>
<gene>
    <name evidence="3" type="ORF">METZ01_LOCUS20595</name>
</gene>
<dbReference type="Gene3D" id="3.40.50.720">
    <property type="entry name" value="NAD(P)-binding Rossmann-like Domain"/>
    <property type="match status" value="1"/>
</dbReference>
<protein>
    <recommendedName>
        <fullName evidence="4">3-ketoacyl-ACP reductase</fullName>
    </recommendedName>
</protein>
<dbReference type="CDD" id="cd05233">
    <property type="entry name" value="SDR_c"/>
    <property type="match status" value="1"/>
</dbReference>
<dbReference type="AlphaFoldDB" id="A0A381PL60"/>
<dbReference type="PANTHER" id="PTHR43943:SF17">
    <property type="entry name" value="3-PHENYLPROPIONATE-DIHYDRODIOL_CINNAMIC ACID-DIHYDRODIOL DEHYDROGENASE"/>
    <property type="match status" value="1"/>
</dbReference>
<dbReference type="GO" id="GO:0016491">
    <property type="term" value="F:oxidoreductase activity"/>
    <property type="evidence" value="ECO:0007669"/>
    <property type="project" value="UniProtKB-KW"/>
</dbReference>
<sequence length="251" mass="25627">MDLGLAGKSALVTGATRGIGRAIAETFLAEGAAVAICARNEEEVQDTIAELSKAGSVVGVALDASDVTALEAWVAKSAAALGGIDVYVHNISAKPQKVLGDWIKNYEVDLRALVAGVTASRSALADGGGSLISIGTTAVAEHFANGSGSYSAFKAAVTNWTLGQAQVLGAEGIRCNVVSPGPVWVDGGDWDVISSAKPEFFEATRQGHPRGELGTVSDVASVVAFLAGDVSRHVNGANITVDGGFLKRVDY</sequence>
<evidence type="ECO:0000256" key="1">
    <source>
        <dbReference type="ARBA" id="ARBA00006484"/>
    </source>
</evidence>
<evidence type="ECO:0000313" key="3">
    <source>
        <dbReference type="EMBL" id="SUZ67741.1"/>
    </source>
</evidence>
<dbReference type="EMBL" id="UINC01001019">
    <property type="protein sequence ID" value="SUZ67741.1"/>
    <property type="molecule type" value="Genomic_DNA"/>
</dbReference>
<name>A0A381PL60_9ZZZZ</name>
<comment type="similarity">
    <text evidence="1">Belongs to the short-chain dehydrogenases/reductases (SDR) family.</text>
</comment>